<dbReference type="Pfam" id="PF24883">
    <property type="entry name" value="NPHP3_N"/>
    <property type="match status" value="1"/>
</dbReference>
<feature type="domain" description="Nephrocystin 3-like N-terminal" evidence="2">
    <location>
        <begin position="90"/>
        <end position="237"/>
    </location>
</feature>
<proteinExistence type="predicted"/>
<keyword evidence="4" id="KW-1185">Reference proteome</keyword>
<reference evidence="3" key="1">
    <citation type="submission" date="2020-11" db="EMBL/GenBank/DDBJ databases">
        <authorList>
            <consortium name="DOE Joint Genome Institute"/>
            <person name="Ahrendt S."/>
            <person name="Riley R."/>
            <person name="Andreopoulos W."/>
            <person name="Labutti K."/>
            <person name="Pangilinan J."/>
            <person name="Ruiz-Duenas F.J."/>
            <person name="Barrasa J.M."/>
            <person name="Sanchez-Garcia M."/>
            <person name="Camarero S."/>
            <person name="Miyauchi S."/>
            <person name="Serrano A."/>
            <person name="Linde D."/>
            <person name="Babiker R."/>
            <person name="Drula E."/>
            <person name="Ayuso-Fernandez I."/>
            <person name="Pacheco R."/>
            <person name="Padilla G."/>
            <person name="Ferreira P."/>
            <person name="Barriuso J."/>
            <person name="Kellner H."/>
            <person name="Castanera R."/>
            <person name="Alfaro M."/>
            <person name="Ramirez L."/>
            <person name="Pisabarro A.G."/>
            <person name="Kuo A."/>
            <person name="Tritt A."/>
            <person name="Lipzen A."/>
            <person name="He G."/>
            <person name="Yan M."/>
            <person name="Ng V."/>
            <person name="Cullen D."/>
            <person name="Martin F."/>
            <person name="Rosso M.-N."/>
            <person name="Henrissat B."/>
            <person name="Hibbett D."/>
            <person name="Martinez A.T."/>
            <person name="Grigoriev I.V."/>
        </authorList>
    </citation>
    <scope>NUCLEOTIDE SEQUENCE</scope>
    <source>
        <strain evidence="3">MF-IS2</strain>
    </source>
</reference>
<dbReference type="EMBL" id="MU151378">
    <property type="protein sequence ID" value="KAF9444413.1"/>
    <property type="molecule type" value="Genomic_DNA"/>
</dbReference>
<protein>
    <recommendedName>
        <fullName evidence="2">Nephrocystin 3-like N-terminal domain-containing protein</fullName>
    </recommendedName>
</protein>
<gene>
    <name evidence="3" type="ORF">P691DRAFT_778274</name>
</gene>
<dbReference type="Gene3D" id="3.40.50.300">
    <property type="entry name" value="P-loop containing nucleotide triphosphate hydrolases"/>
    <property type="match status" value="1"/>
</dbReference>
<organism evidence="3 4">
    <name type="scientific">Macrolepiota fuliginosa MF-IS2</name>
    <dbReference type="NCBI Taxonomy" id="1400762"/>
    <lineage>
        <taxon>Eukaryota</taxon>
        <taxon>Fungi</taxon>
        <taxon>Dikarya</taxon>
        <taxon>Basidiomycota</taxon>
        <taxon>Agaricomycotina</taxon>
        <taxon>Agaricomycetes</taxon>
        <taxon>Agaricomycetidae</taxon>
        <taxon>Agaricales</taxon>
        <taxon>Agaricineae</taxon>
        <taxon>Agaricaceae</taxon>
        <taxon>Macrolepiota</taxon>
    </lineage>
</organism>
<dbReference type="OrthoDB" id="5106486at2759"/>
<dbReference type="InterPro" id="IPR027417">
    <property type="entry name" value="P-loop_NTPase"/>
</dbReference>
<dbReference type="InterPro" id="IPR056884">
    <property type="entry name" value="NPHP3-like_N"/>
</dbReference>
<name>A0A9P6C0I3_9AGAR</name>
<dbReference type="SUPFAM" id="SSF52540">
    <property type="entry name" value="P-loop containing nucleoside triphosphate hydrolases"/>
    <property type="match status" value="1"/>
</dbReference>
<comment type="caution">
    <text evidence="3">The sequence shown here is derived from an EMBL/GenBank/DDBJ whole genome shotgun (WGS) entry which is preliminary data.</text>
</comment>
<keyword evidence="1" id="KW-0677">Repeat</keyword>
<dbReference type="Proteomes" id="UP000807342">
    <property type="component" value="Unassembled WGS sequence"/>
</dbReference>
<sequence>MPIFANSQHATINGGNFVDQPIINNVNMKISLANGQTGIDILLEASNPDAAHDSSARDYAPRCQPGTRKQYIEDIVGWGVPAVGADEPLPLFWMRGLAGVGKSAIAQTCAEEISKLGRLGAAFFFAVNVREDAEQFFPTIAYQLSTKFPDYRYILDQRIRYDRTILKKSMAIQFETLIAEPFQELEKTGRGIGRRMVILVDGLDECKRANDQSRIIDIIATAARDSATPFRWAFFSRPEPHIEASFTSNDVARVTCMVLLPVSDNVNPDIELYLRSGFKNILRRRNIPVTSQWPSDDDIQTLVKASMGLFVYPATVLRDVDQAVSPTEALRAACAVTSNPTSSSPFAGLDAFYTLIMRRIPPEKLPTVLLLCIILCGADSYAGSGYTSGVMRWSNLLGLSKIDFQATCNQLSAVLHVQDHSDSFDPSRFGDTDRPLWHTAPASINELRVHVRVRLGGSTHFYHKSFFDFLINPTRSGPFCIRSSPMLNAYFKHCLKVTLRFEESYDFQGSDLVLAHGVADSASSLSWPYTNELVNSMLKACVYDWAFDICFWWGNLPEIERQLLERFGHADFRKARQNQVVLYAGYNGLVPCIRWDCYAHRKLIRGTQLFRVPRDQFQKNFDVTKFKAVTKRWKECGIIQPYHPNIGSRLKSLVAKKSQDKLISRLYRMGHGPKSIFWYWEINLKEEYYQEFMTADLADGERIYREERFDSWPTKSPQPV</sequence>
<evidence type="ECO:0000313" key="3">
    <source>
        <dbReference type="EMBL" id="KAF9444413.1"/>
    </source>
</evidence>
<evidence type="ECO:0000313" key="4">
    <source>
        <dbReference type="Proteomes" id="UP000807342"/>
    </source>
</evidence>
<dbReference type="AlphaFoldDB" id="A0A9P6C0I3"/>
<dbReference type="PANTHER" id="PTHR10039">
    <property type="entry name" value="AMELOGENIN"/>
    <property type="match status" value="1"/>
</dbReference>
<evidence type="ECO:0000256" key="1">
    <source>
        <dbReference type="ARBA" id="ARBA00022737"/>
    </source>
</evidence>
<accession>A0A9P6C0I3</accession>
<evidence type="ECO:0000259" key="2">
    <source>
        <dbReference type="Pfam" id="PF24883"/>
    </source>
</evidence>